<reference evidence="1 2" key="1">
    <citation type="submission" date="2024-01" db="EMBL/GenBank/DDBJ databases">
        <title>The diversity of rhizobia nodulating Mimosa spp. in eleven states of Brazil covering several biomes is determined by host plant, location, and edaphic factors.</title>
        <authorList>
            <person name="Rouws L."/>
            <person name="Barauna A."/>
            <person name="Beukes C."/>
            <person name="De Faria S.M."/>
            <person name="Gross E."/>
            <person name="Dos Reis Junior F.B."/>
            <person name="Simon M."/>
            <person name="Maluk M."/>
            <person name="Odee D.W."/>
            <person name="Kenicer G."/>
            <person name="Young J.P.W."/>
            <person name="Reis V.M."/>
            <person name="Zilli J."/>
            <person name="James E.K."/>
        </authorList>
    </citation>
    <scope>NUCLEOTIDE SEQUENCE [LARGE SCALE GENOMIC DNA]</scope>
    <source>
        <strain evidence="1 2">JPY77</strain>
    </source>
</reference>
<dbReference type="EMBL" id="JAZHGC010000006">
    <property type="protein sequence ID" value="MEM5285857.1"/>
    <property type="molecule type" value="Genomic_DNA"/>
</dbReference>
<comment type="caution">
    <text evidence="1">The sequence shown here is derived from an EMBL/GenBank/DDBJ whole genome shotgun (WGS) entry which is preliminary data.</text>
</comment>
<organism evidence="1 2">
    <name type="scientific">Paraburkholderia sabiae</name>
    <dbReference type="NCBI Taxonomy" id="273251"/>
    <lineage>
        <taxon>Bacteria</taxon>
        <taxon>Pseudomonadati</taxon>
        <taxon>Pseudomonadota</taxon>
        <taxon>Betaproteobacteria</taxon>
        <taxon>Burkholderiales</taxon>
        <taxon>Burkholderiaceae</taxon>
        <taxon>Paraburkholderia</taxon>
    </lineage>
</organism>
<accession>A0ABU9Q8W9</accession>
<dbReference type="RefSeq" id="WP_201646990.1">
    <property type="nucleotide sequence ID" value="NZ_CAJHCS010000001.1"/>
</dbReference>
<dbReference type="Proteomes" id="UP001494588">
    <property type="component" value="Unassembled WGS sequence"/>
</dbReference>
<gene>
    <name evidence="1" type="ORF">V4C55_09055</name>
</gene>
<keyword evidence="2" id="KW-1185">Reference proteome</keyword>
<proteinExistence type="predicted"/>
<name>A0ABU9Q8W9_9BURK</name>
<sequence>MNEPDGFQARSSFHLSMMADEQDEALADVMTLAQQHDALELGDALDALAEIHQLVKSYLDV</sequence>
<protein>
    <submittedName>
        <fullName evidence="1">Uncharacterized protein</fullName>
    </submittedName>
</protein>
<evidence type="ECO:0000313" key="1">
    <source>
        <dbReference type="EMBL" id="MEM5285857.1"/>
    </source>
</evidence>
<evidence type="ECO:0000313" key="2">
    <source>
        <dbReference type="Proteomes" id="UP001494588"/>
    </source>
</evidence>